<dbReference type="RefSeq" id="WP_312746078.1">
    <property type="nucleotide sequence ID" value="NZ_CP116968.1"/>
</dbReference>
<protein>
    <submittedName>
        <fullName evidence="1">Uncharacterized protein</fullName>
    </submittedName>
</protein>
<sequence>MALTIFVPPTASAAEDSEEVPRLPLAMEVFLKKPGKYLYELHVHLTNISNERAADWRGKILT</sequence>
<proteinExistence type="predicted"/>
<keyword evidence="2" id="KW-1185">Reference proteome</keyword>
<name>A0AA96GHI4_9BACT</name>
<gene>
    <name evidence="1" type="ORF">PQG83_01775</name>
</gene>
<dbReference type="EMBL" id="CP116968">
    <property type="protein sequence ID" value="WNM62499.1"/>
    <property type="molecule type" value="Genomic_DNA"/>
</dbReference>
<organism evidence="1 2">
    <name type="scientific">Candidatus Nitrospira neomarina</name>
    <dbReference type="NCBI Taxonomy" id="3020899"/>
    <lineage>
        <taxon>Bacteria</taxon>
        <taxon>Pseudomonadati</taxon>
        <taxon>Nitrospirota</taxon>
        <taxon>Nitrospiria</taxon>
        <taxon>Nitrospirales</taxon>
        <taxon>Nitrospiraceae</taxon>
        <taxon>Nitrospira</taxon>
    </lineage>
</organism>
<evidence type="ECO:0000313" key="2">
    <source>
        <dbReference type="Proteomes" id="UP001302494"/>
    </source>
</evidence>
<dbReference type="AlphaFoldDB" id="A0AA96GHI4"/>
<evidence type="ECO:0000313" key="1">
    <source>
        <dbReference type="EMBL" id="WNM62499.1"/>
    </source>
</evidence>
<dbReference type="KEGG" id="nneo:PQG83_01775"/>
<accession>A0AA96GHI4</accession>
<dbReference type="Proteomes" id="UP001302494">
    <property type="component" value="Chromosome"/>
</dbReference>
<reference evidence="1 2" key="1">
    <citation type="submission" date="2023-01" db="EMBL/GenBank/DDBJ databases">
        <title>Cultivation and genomic characterization of new, ubiquitous marine nitrite-oxidizing bacteria from the Nitrospirales.</title>
        <authorList>
            <person name="Mueller A.J."/>
            <person name="Daebeler A."/>
            <person name="Herbold C.W."/>
            <person name="Kirkegaard R.H."/>
            <person name="Daims H."/>
        </authorList>
    </citation>
    <scope>NUCLEOTIDE SEQUENCE [LARGE SCALE GENOMIC DNA]</scope>
    <source>
        <strain evidence="1 2">DK</strain>
    </source>
</reference>